<keyword evidence="2" id="KW-1185">Reference proteome</keyword>
<name>A0A940NRP1_9BACI</name>
<sequence>MIYQRKNICLFEFTVPYGEPKMYEKVNITFVKINNQWKINSFDAVH</sequence>
<proteinExistence type="predicted"/>
<dbReference type="RefSeq" id="WP_209406895.1">
    <property type="nucleotide sequence ID" value="NZ_JAGIYQ010000012.1"/>
</dbReference>
<dbReference type="Pfam" id="PF16800">
    <property type="entry name" value="Endopep_inhib"/>
    <property type="match status" value="1"/>
</dbReference>
<dbReference type="InterPro" id="IPR031841">
    <property type="entry name" value="Endopep_inhib"/>
</dbReference>
<dbReference type="AlphaFoldDB" id="A0A940NRP1"/>
<comment type="caution">
    <text evidence="1">The sequence shown here is derived from an EMBL/GenBank/DDBJ whole genome shotgun (WGS) entry which is preliminary data.</text>
</comment>
<evidence type="ECO:0000313" key="2">
    <source>
        <dbReference type="Proteomes" id="UP000682134"/>
    </source>
</evidence>
<dbReference type="EMBL" id="JAGIYQ010000012">
    <property type="protein sequence ID" value="MBP0726555.1"/>
    <property type="molecule type" value="Genomic_DNA"/>
</dbReference>
<organism evidence="1 2">
    <name type="scientific">Gottfriedia endophytica</name>
    <dbReference type="NCBI Taxonomy" id="2820819"/>
    <lineage>
        <taxon>Bacteria</taxon>
        <taxon>Bacillati</taxon>
        <taxon>Bacillota</taxon>
        <taxon>Bacilli</taxon>
        <taxon>Bacillales</taxon>
        <taxon>Bacillaceae</taxon>
        <taxon>Gottfriedia</taxon>
    </lineage>
</organism>
<protein>
    <submittedName>
        <fullName evidence="1">Uncharacterized protein</fullName>
    </submittedName>
</protein>
<evidence type="ECO:0000313" key="1">
    <source>
        <dbReference type="EMBL" id="MBP0726555.1"/>
    </source>
</evidence>
<reference evidence="1" key="1">
    <citation type="submission" date="2021-04" db="EMBL/GenBank/DDBJ databases">
        <title>Genome seq and assembly of Bacillus sp.</title>
        <authorList>
            <person name="Chhetri G."/>
        </authorList>
    </citation>
    <scope>NUCLEOTIDE SEQUENCE</scope>
    <source>
        <strain evidence="1">RG28</strain>
    </source>
</reference>
<dbReference type="InterPro" id="IPR053749">
    <property type="entry name" value="TA_system-associated_sf"/>
</dbReference>
<gene>
    <name evidence="1" type="ORF">J5Y03_15445</name>
</gene>
<accession>A0A940NRP1</accession>
<dbReference type="Gene3D" id="3.10.450.420">
    <property type="match status" value="1"/>
</dbReference>
<dbReference type="Proteomes" id="UP000682134">
    <property type="component" value="Unassembled WGS sequence"/>
</dbReference>